<comment type="caution">
    <text evidence="3">The sequence shown here is derived from an EMBL/GenBank/DDBJ whole genome shotgun (WGS) entry which is preliminary data.</text>
</comment>
<dbReference type="AlphaFoldDB" id="U5E462"/>
<sequence>MGKLISVMVAVAGMVVGGVGVAGAEGGDDGLHGVIVMDRADSSHVVSAVNYPSWEDAEASARGLCDRPDCVVVARFVDECASLAVTGRDKRGRSGDYRVRIAATAQEAEAAAVAAARELGPGPVLAKTYCTGEQG</sequence>
<dbReference type="InterPro" id="IPR025240">
    <property type="entry name" value="DUF4189"/>
</dbReference>
<evidence type="ECO:0000313" key="3">
    <source>
        <dbReference type="EMBL" id="GAD83727.1"/>
    </source>
</evidence>
<accession>U5E462</accession>
<gene>
    <name evidence="3" type="ORF">NCAST_20_02960</name>
</gene>
<keyword evidence="1" id="KW-0732">Signal</keyword>
<dbReference type="Proteomes" id="UP000017048">
    <property type="component" value="Unassembled WGS sequence"/>
</dbReference>
<evidence type="ECO:0000256" key="1">
    <source>
        <dbReference type="SAM" id="SignalP"/>
    </source>
</evidence>
<evidence type="ECO:0000313" key="4">
    <source>
        <dbReference type="Proteomes" id="UP000017048"/>
    </source>
</evidence>
<name>U5E462_NOCAS</name>
<feature type="chain" id="PRO_5004659068" description="DUF4189 domain-containing protein" evidence="1">
    <location>
        <begin position="25"/>
        <end position="135"/>
    </location>
</feature>
<reference evidence="3 4" key="1">
    <citation type="journal article" date="2014" name="BMC Genomics">
        <title>Genome based analysis of type-I polyketide synthase and nonribosomal peptide synthetase gene clusters in seven strains of five representative Nocardia species.</title>
        <authorList>
            <person name="Komaki H."/>
            <person name="Ichikawa N."/>
            <person name="Hosoyama A."/>
            <person name="Takahashi-Nakaguchi A."/>
            <person name="Matsuzawa T."/>
            <person name="Suzuki K."/>
            <person name="Fujita N."/>
            <person name="Gonoi T."/>
        </authorList>
    </citation>
    <scope>NUCLEOTIDE SEQUENCE [LARGE SCALE GENOMIC DNA]</scope>
    <source>
        <strain evidence="3 4">NBRC 15531</strain>
    </source>
</reference>
<organism evidence="3 4">
    <name type="scientific">Nocardia asteroides NBRC 15531</name>
    <dbReference type="NCBI Taxonomy" id="1110697"/>
    <lineage>
        <taxon>Bacteria</taxon>
        <taxon>Bacillati</taxon>
        <taxon>Actinomycetota</taxon>
        <taxon>Actinomycetes</taxon>
        <taxon>Mycobacteriales</taxon>
        <taxon>Nocardiaceae</taxon>
        <taxon>Nocardia</taxon>
    </lineage>
</organism>
<evidence type="ECO:0000259" key="2">
    <source>
        <dbReference type="Pfam" id="PF13827"/>
    </source>
</evidence>
<feature type="domain" description="DUF4189" evidence="2">
    <location>
        <begin position="33"/>
        <end position="117"/>
    </location>
</feature>
<feature type="signal peptide" evidence="1">
    <location>
        <begin position="1"/>
        <end position="24"/>
    </location>
</feature>
<protein>
    <recommendedName>
        <fullName evidence="2">DUF4189 domain-containing protein</fullName>
    </recommendedName>
</protein>
<dbReference type="EMBL" id="BAFO02000020">
    <property type="protein sequence ID" value="GAD83727.1"/>
    <property type="molecule type" value="Genomic_DNA"/>
</dbReference>
<keyword evidence="4" id="KW-1185">Reference proteome</keyword>
<dbReference type="Pfam" id="PF13827">
    <property type="entry name" value="DUF4189"/>
    <property type="match status" value="1"/>
</dbReference>
<proteinExistence type="predicted"/>